<dbReference type="PANTHER" id="PTHR48048">
    <property type="entry name" value="GLYCOSYLTRANSFERASE"/>
    <property type="match status" value="1"/>
</dbReference>
<organism evidence="4 5">
    <name type="scientific">Eragrostis curvula</name>
    <name type="common">weeping love grass</name>
    <dbReference type="NCBI Taxonomy" id="38414"/>
    <lineage>
        <taxon>Eukaryota</taxon>
        <taxon>Viridiplantae</taxon>
        <taxon>Streptophyta</taxon>
        <taxon>Embryophyta</taxon>
        <taxon>Tracheophyta</taxon>
        <taxon>Spermatophyta</taxon>
        <taxon>Magnoliopsida</taxon>
        <taxon>Liliopsida</taxon>
        <taxon>Poales</taxon>
        <taxon>Poaceae</taxon>
        <taxon>PACMAD clade</taxon>
        <taxon>Chloridoideae</taxon>
        <taxon>Eragrostideae</taxon>
        <taxon>Eragrostidinae</taxon>
        <taxon>Eragrostis</taxon>
    </lineage>
</organism>
<proteinExistence type="inferred from homology"/>
<reference evidence="4 5" key="1">
    <citation type="journal article" date="2019" name="Sci. Rep.">
        <title>A high-quality genome of Eragrostis curvula grass provides insights into Poaceae evolution and supports new strategies to enhance forage quality.</title>
        <authorList>
            <person name="Carballo J."/>
            <person name="Santos B.A.C.M."/>
            <person name="Zappacosta D."/>
            <person name="Garbus I."/>
            <person name="Selva J.P."/>
            <person name="Gallo C.A."/>
            <person name="Diaz A."/>
            <person name="Albertini E."/>
            <person name="Caccamo M."/>
            <person name="Echenique V."/>
        </authorList>
    </citation>
    <scope>NUCLEOTIDE SEQUENCE [LARGE SCALE GENOMIC DNA]</scope>
    <source>
        <strain evidence="5">cv. Victoria</strain>
        <tissue evidence="4">Leaf</tissue>
    </source>
</reference>
<evidence type="ECO:0000256" key="1">
    <source>
        <dbReference type="ARBA" id="ARBA00009995"/>
    </source>
</evidence>
<evidence type="ECO:0000256" key="3">
    <source>
        <dbReference type="ARBA" id="ARBA00022679"/>
    </source>
</evidence>
<evidence type="ECO:0000313" key="4">
    <source>
        <dbReference type="EMBL" id="TVU11601.1"/>
    </source>
</evidence>
<dbReference type="FunFam" id="3.40.50.2000:FF:000124">
    <property type="entry name" value="Glycosyltransferase"/>
    <property type="match status" value="1"/>
</dbReference>
<dbReference type="Gene3D" id="3.40.50.2000">
    <property type="entry name" value="Glycogen Phosphorylase B"/>
    <property type="match status" value="2"/>
</dbReference>
<dbReference type="OrthoDB" id="5835829at2759"/>
<dbReference type="PANTHER" id="PTHR48048:SF76">
    <property type="entry name" value="UDP-GLYCOSYLTRANSFERASE 708D1-LIKE"/>
    <property type="match status" value="1"/>
</dbReference>
<comment type="similarity">
    <text evidence="1">Belongs to the UDP-glycosyltransferase family.</text>
</comment>
<feature type="non-terminal residue" evidence="4">
    <location>
        <position position="1"/>
    </location>
</feature>
<keyword evidence="3" id="KW-0808">Transferase</keyword>
<dbReference type="AlphaFoldDB" id="A0A5J9TLM3"/>
<dbReference type="FunFam" id="3.40.50.2000:FF:000127">
    <property type="entry name" value="Glycosyltransferase"/>
    <property type="match status" value="1"/>
</dbReference>
<sequence length="485" mass="51936">MSPQPGTTTQSLGGELDGGAPHVMFIPSAGMGHLLPFFRVIADLASRGGVDVSVVTVLPTVSAAEAEHFAGLFAAFPRVRRVDFHLQPFDAAAEFPGHDPFLLRWEALRRSAHLLGPHIAGAAPPVSAVVTDVTLASQVIPICKEVHVPCHVLFVSCATMLSLVAYFPVHLDKKQMAASGSVGDVDIPGVRRIAQSWLPQPLLDLEKLFTKQFIDNGRVLAKADGFLVNTFEALEPVALAALRDGKVVPGFPPVYAIGPLKSHSSLTAMEKEEEAAASSPVAWLDAQPVRSVVYVAFGNRNAVSRDQIREIAAGLEASGSRFLWVLKTTTVDRDDNAELGDVLGDGFLSRVRDRGVVTKAWVDQENLLKHRAVGMFLSHSGWNSVTEAAAAGVPLLAWPRGGDHRVNATVVVSGGVGVWMEQWSWDGEDRLVTGEEIGEKVKEVMTDAAIRARAARVGEEAAKAVAEGGTSYRSMQDFIGKLKNA</sequence>
<evidence type="ECO:0000256" key="2">
    <source>
        <dbReference type="ARBA" id="ARBA00022676"/>
    </source>
</evidence>
<accession>A0A5J9TLM3</accession>
<name>A0A5J9TLM3_9POAL</name>
<protein>
    <recommendedName>
        <fullName evidence="6">Glycosyltransferase</fullName>
    </recommendedName>
</protein>
<dbReference type="InterPro" id="IPR002213">
    <property type="entry name" value="UDP_glucos_trans"/>
</dbReference>
<gene>
    <name evidence="4" type="ORF">EJB05_45195</name>
</gene>
<dbReference type="Pfam" id="PF00201">
    <property type="entry name" value="UDPGT"/>
    <property type="match status" value="1"/>
</dbReference>
<comment type="caution">
    <text evidence="4">The sequence shown here is derived from an EMBL/GenBank/DDBJ whole genome shotgun (WGS) entry which is preliminary data.</text>
</comment>
<dbReference type="GO" id="GO:0035251">
    <property type="term" value="F:UDP-glucosyltransferase activity"/>
    <property type="evidence" value="ECO:0007669"/>
    <property type="project" value="InterPro"/>
</dbReference>
<evidence type="ECO:0008006" key="6">
    <source>
        <dbReference type="Google" id="ProtNLM"/>
    </source>
</evidence>
<keyword evidence="5" id="KW-1185">Reference proteome</keyword>
<keyword evidence="2" id="KW-0328">Glycosyltransferase</keyword>
<dbReference type="CDD" id="cd03784">
    <property type="entry name" value="GT1_Gtf-like"/>
    <property type="match status" value="1"/>
</dbReference>
<evidence type="ECO:0000313" key="5">
    <source>
        <dbReference type="Proteomes" id="UP000324897"/>
    </source>
</evidence>
<dbReference type="Gramene" id="TVU11601">
    <property type="protein sequence ID" value="TVU11601"/>
    <property type="gene ID" value="EJB05_45195"/>
</dbReference>
<dbReference type="Proteomes" id="UP000324897">
    <property type="component" value="Chromosome 3"/>
</dbReference>
<dbReference type="InterPro" id="IPR050481">
    <property type="entry name" value="UDP-glycosyltransf_plant"/>
</dbReference>
<dbReference type="EMBL" id="RWGY01000039">
    <property type="protein sequence ID" value="TVU11601.1"/>
    <property type="molecule type" value="Genomic_DNA"/>
</dbReference>
<dbReference type="SUPFAM" id="SSF53756">
    <property type="entry name" value="UDP-Glycosyltransferase/glycogen phosphorylase"/>
    <property type="match status" value="1"/>
</dbReference>